<reference evidence="3 4" key="1">
    <citation type="submission" date="2017-11" db="EMBL/GenBank/DDBJ databases">
        <title>Complete genome of Rhizobium leguminosarum Norway, an ineffective micro-symbiont.</title>
        <authorList>
            <person name="Hoffrichter A."/>
            <person name="Liang J."/>
            <person name="Brachmann A."/>
            <person name="Marin M."/>
        </authorList>
    </citation>
    <scope>NUCLEOTIDE SEQUENCE [LARGE SCALE GENOMIC DNA]</scope>
    <source>
        <strain evidence="3 4">Norway</strain>
        <plasmid evidence="4">Plasmid prln1</plasmid>
    </source>
</reference>
<dbReference type="Gene3D" id="3.30.9.10">
    <property type="entry name" value="D-Amino Acid Oxidase, subunit A, domain 2"/>
    <property type="match status" value="1"/>
</dbReference>
<dbReference type="AlphaFoldDB" id="A0A2K9ZC47"/>
<accession>A0A2K9ZC47</accession>
<dbReference type="InterPro" id="IPR036188">
    <property type="entry name" value="FAD/NAD-bd_sf"/>
</dbReference>
<evidence type="ECO:0000313" key="4">
    <source>
        <dbReference type="Proteomes" id="UP000238523"/>
    </source>
</evidence>
<dbReference type="Proteomes" id="UP000238523">
    <property type="component" value="Plasmid pRLN1"/>
</dbReference>
<dbReference type="EMBL" id="CP025013">
    <property type="protein sequence ID" value="AUW45826.1"/>
    <property type="molecule type" value="Genomic_DNA"/>
</dbReference>
<keyword evidence="1" id="KW-0560">Oxidoreductase</keyword>
<name>A0A2K9ZC47_RHILE</name>
<proteinExistence type="predicted"/>
<evidence type="ECO:0000313" key="3">
    <source>
        <dbReference type="EMBL" id="AUW45826.1"/>
    </source>
</evidence>
<dbReference type="Pfam" id="PF01266">
    <property type="entry name" value="DAO"/>
    <property type="match status" value="1"/>
</dbReference>
<sequence>MKRFNVIQAAKNVFIASKLPKRAGVSGWVATLAPRTPQPALNGPVIADVTIIGGGFAGLSAARRISRLDPNARVAVLEAGIVGEGPAGANSGFIIDLPHEVSSDDFSGESEAKFRQSVLIQRSAIALATEMATENGWGKDVFDPCGRYSVAISAEGDRHLEDYAQQLSKMGEDHRLLSASEIDAVTGSPVYTSGLFMPGTVIVQPAAYIRGVADCLKEPVTLYERSPALSFERLGTGWLVKTPQGSVQAAKIIMANNGHAESFGFFRGRLLHVFTYASLTEEFDPSRLGGERKWAATPALPMGTTVRRISTGAGDRILVRSRYSYNPSIAVSDAAIQRAGRLHDGKFSNRFPTLGGVGLQYRWAGAMALTRNHVPAFGEIERGVFAACGCNGLGASNSTASGIAAAELALGHDSELGRVYARLAAPTALPPQPFTTIGAKIHLAYREWSAGSE</sequence>
<dbReference type="InterPro" id="IPR006076">
    <property type="entry name" value="FAD-dep_OxRdtase"/>
</dbReference>
<dbReference type="PANTHER" id="PTHR13847">
    <property type="entry name" value="SARCOSINE DEHYDROGENASE-RELATED"/>
    <property type="match status" value="1"/>
</dbReference>
<evidence type="ECO:0000259" key="2">
    <source>
        <dbReference type="Pfam" id="PF01266"/>
    </source>
</evidence>
<dbReference type="GO" id="GO:0016491">
    <property type="term" value="F:oxidoreductase activity"/>
    <property type="evidence" value="ECO:0007669"/>
    <property type="project" value="UniProtKB-KW"/>
</dbReference>
<protein>
    <submittedName>
        <fullName evidence="3">FAD dependent oxidoreductase</fullName>
    </submittedName>
</protein>
<dbReference type="SUPFAM" id="SSF51905">
    <property type="entry name" value="FAD/NAD(P)-binding domain"/>
    <property type="match status" value="1"/>
</dbReference>
<geneLocation type="plasmid" evidence="4">
    <name>prln1</name>
</geneLocation>
<feature type="domain" description="FAD dependent oxidoreductase" evidence="2">
    <location>
        <begin position="48"/>
        <end position="408"/>
    </location>
</feature>
<dbReference type="Gene3D" id="3.50.50.60">
    <property type="entry name" value="FAD/NAD(P)-binding domain"/>
    <property type="match status" value="1"/>
</dbReference>
<organism evidence="3 4">
    <name type="scientific">Rhizobium leguminosarum</name>
    <dbReference type="NCBI Taxonomy" id="384"/>
    <lineage>
        <taxon>Bacteria</taxon>
        <taxon>Pseudomonadati</taxon>
        <taxon>Pseudomonadota</taxon>
        <taxon>Alphaproteobacteria</taxon>
        <taxon>Hyphomicrobiales</taxon>
        <taxon>Rhizobiaceae</taxon>
        <taxon>Rhizobium/Agrobacterium group</taxon>
        <taxon>Rhizobium</taxon>
    </lineage>
</organism>
<dbReference type="GO" id="GO:0005737">
    <property type="term" value="C:cytoplasm"/>
    <property type="evidence" value="ECO:0007669"/>
    <property type="project" value="TreeGrafter"/>
</dbReference>
<keyword evidence="3" id="KW-0614">Plasmid</keyword>
<gene>
    <name evidence="3" type="ORF">CUJ84_pRLN1000360</name>
</gene>
<dbReference type="PANTHER" id="PTHR13847:SF281">
    <property type="entry name" value="FAD DEPENDENT OXIDOREDUCTASE DOMAIN-CONTAINING PROTEIN"/>
    <property type="match status" value="1"/>
</dbReference>
<evidence type="ECO:0000256" key="1">
    <source>
        <dbReference type="ARBA" id="ARBA00023002"/>
    </source>
</evidence>